<dbReference type="RefSeq" id="WP_058483904.1">
    <property type="nucleotide sequence ID" value="NZ_CAAAII010000007.1"/>
</dbReference>
<dbReference type="STRING" id="452.Lspi_1984"/>
<sequence>MKILFINTGPWGTGSFTLIKCLAKELVKLGHEVKIFFPDANVESIDKEEYYSNPALYYIWNFPIKTSISSIHTFPLMITDPHPRNPEAITFKVLSDKQLYTYEHELHRQLLPLIHSFKPDIIECHHIWYPCWLLHQMGLDYIVTAHHSDQMGFRYDPNVQKKAIDAANGAKKIIAISESVKKEVIELYHVNESKIVVLANGYDETIFKPKEVNREEILHKLGLNIPFNARIIDFAGKLSLTKGIDILLQANKLLDSSMNIHIIVMGSGEIKNIIEGMNIDSYSLENIHFVGHQSPEGVADIHHISYLSVLPSRSEGFGISCLEAMGCGLPMVVSRSGGPEYFAVGKIIDSESAQQLADGIMELLKIPDIDYQKLCKKALSVARGYTSPAITQQHLKLFREVLLY</sequence>
<organism evidence="4 5">
    <name type="scientific">Legionella spiritensis</name>
    <dbReference type="NCBI Taxonomy" id="452"/>
    <lineage>
        <taxon>Bacteria</taxon>
        <taxon>Pseudomonadati</taxon>
        <taxon>Pseudomonadota</taxon>
        <taxon>Gammaproteobacteria</taxon>
        <taxon>Legionellales</taxon>
        <taxon>Legionellaceae</taxon>
        <taxon>Legionella</taxon>
    </lineage>
</organism>
<proteinExistence type="predicted"/>
<evidence type="ECO:0000259" key="2">
    <source>
        <dbReference type="Pfam" id="PF00534"/>
    </source>
</evidence>
<evidence type="ECO:0000313" key="4">
    <source>
        <dbReference type="EMBL" id="KTD62134.1"/>
    </source>
</evidence>
<dbReference type="SUPFAM" id="SSF53756">
    <property type="entry name" value="UDP-Glycosyltransferase/glycogen phosphorylase"/>
    <property type="match status" value="1"/>
</dbReference>
<protein>
    <submittedName>
        <fullName evidence="4">Putative Starch synthase</fullName>
    </submittedName>
</protein>
<evidence type="ECO:0000313" key="5">
    <source>
        <dbReference type="Proteomes" id="UP000054877"/>
    </source>
</evidence>
<dbReference type="PANTHER" id="PTHR46401:SF2">
    <property type="entry name" value="GLYCOSYLTRANSFERASE WBBK-RELATED"/>
    <property type="match status" value="1"/>
</dbReference>
<dbReference type="AlphaFoldDB" id="A0A0W0Z055"/>
<name>A0A0W0Z055_LEGSP</name>
<evidence type="ECO:0000259" key="3">
    <source>
        <dbReference type="Pfam" id="PF13439"/>
    </source>
</evidence>
<dbReference type="Pfam" id="PF00534">
    <property type="entry name" value="Glycos_transf_1"/>
    <property type="match status" value="1"/>
</dbReference>
<dbReference type="Proteomes" id="UP000054877">
    <property type="component" value="Unassembled WGS sequence"/>
</dbReference>
<dbReference type="EMBL" id="LNYX01000030">
    <property type="protein sequence ID" value="KTD62134.1"/>
    <property type="molecule type" value="Genomic_DNA"/>
</dbReference>
<keyword evidence="1" id="KW-0808">Transferase</keyword>
<comment type="caution">
    <text evidence="4">The sequence shown here is derived from an EMBL/GenBank/DDBJ whole genome shotgun (WGS) entry which is preliminary data.</text>
</comment>
<dbReference type="OrthoDB" id="9775208at2"/>
<gene>
    <name evidence="4" type="ORF">Lspi_1984</name>
</gene>
<dbReference type="PANTHER" id="PTHR46401">
    <property type="entry name" value="GLYCOSYLTRANSFERASE WBBK-RELATED"/>
    <property type="match status" value="1"/>
</dbReference>
<dbReference type="GO" id="GO:0016757">
    <property type="term" value="F:glycosyltransferase activity"/>
    <property type="evidence" value="ECO:0007669"/>
    <property type="project" value="InterPro"/>
</dbReference>
<feature type="domain" description="Glycosyl transferase family 1" evidence="2">
    <location>
        <begin position="226"/>
        <end position="372"/>
    </location>
</feature>
<dbReference type="CDD" id="cd03801">
    <property type="entry name" value="GT4_PimA-like"/>
    <property type="match status" value="1"/>
</dbReference>
<dbReference type="PATRIC" id="fig|452.5.peg.2186"/>
<feature type="domain" description="Glycosyltransferase subfamily 4-like N-terminal" evidence="3">
    <location>
        <begin position="14"/>
        <end position="203"/>
    </location>
</feature>
<dbReference type="Gene3D" id="3.40.50.2000">
    <property type="entry name" value="Glycogen Phosphorylase B"/>
    <property type="match status" value="2"/>
</dbReference>
<dbReference type="InterPro" id="IPR001296">
    <property type="entry name" value="Glyco_trans_1"/>
</dbReference>
<dbReference type="GO" id="GO:0009103">
    <property type="term" value="P:lipopolysaccharide biosynthetic process"/>
    <property type="evidence" value="ECO:0007669"/>
    <property type="project" value="TreeGrafter"/>
</dbReference>
<accession>A0A0W0Z055</accession>
<dbReference type="InterPro" id="IPR028098">
    <property type="entry name" value="Glyco_trans_4-like_N"/>
</dbReference>
<dbReference type="Pfam" id="PF13439">
    <property type="entry name" value="Glyco_transf_4"/>
    <property type="match status" value="1"/>
</dbReference>
<reference evidence="4 5" key="1">
    <citation type="submission" date="2015-11" db="EMBL/GenBank/DDBJ databases">
        <title>Genomic analysis of 38 Legionella species identifies large and diverse effector repertoires.</title>
        <authorList>
            <person name="Burstein D."/>
            <person name="Amaro F."/>
            <person name="Zusman T."/>
            <person name="Lifshitz Z."/>
            <person name="Cohen O."/>
            <person name="Gilbert J.A."/>
            <person name="Pupko T."/>
            <person name="Shuman H.A."/>
            <person name="Segal G."/>
        </authorList>
    </citation>
    <scope>NUCLEOTIDE SEQUENCE [LARGE SCALE GENOMIC DNA]</scope>
    <source>
        <strain evidence="4 5">Mt.St.Helens-9</strain>
    </source>
</reference>
<keyword evidence="5" id="KW-1185">Reference proteome</keyword>
<evidence type="ECO:0000256" key="1">
    <source>
        <dbReference type="ARBA" id="ARBA00022679"/>
    </source>
</evidence>